<dbReference type="GO" id="GO:0020037">
    <property type="term" value="F:heme binding"/>
    <property type="evidence" value="ECO:0007669"/>
    <property type="project" value="InterPro"/>
</dbReference>
<dbReference type="GO" id="GO:0005576">
    <property type="term" value="C:extracellular region"/>
    <property type="evidence" value="ECO:0007669"/>
    <property type="project" value="UniProtKB-SubCell"/>
</dbReference>
<evidence type="ECO:0000256" key="3">
    <source>
        <dbReference type="ARBA" id="ARBA00023180"/>
    </source>
</evidence>
<evidence type="ECO:0000256" key="1">
    <source>
        <dbReference type="ARBA" id="ARBA00004613"/>
    </source>
</evidence>
<reference evidence="4" key="1">
    <citation type="journal article" date="2014" name="Front. Microbiol.">
        <title>High frequency of phylogenetically diverse reductive dehalogenase-homologous genes in deep subseafloor sedimentary metagenomes.</title>
        <authorList>
            <person name="Kawai M."/>
            <person name="Futagami T."/>
            <person name="Toyoda A."/>
            <person name="Takaki Y."/>
            <person name="Nishi S."/>
            <person name="Hori S."/>
            <person name="Arai W."/>
            <person name="Tsubouchi T."/>
            <person name="Morono Y."/>
            <person name="Uchiyama I."/>
            <person name="Ito T."/>
            <person name="Fujiyama A."/>
            <person name="Inagaki F."/>
            <person name="Takami H."/>
        </authorList>
    </citation>
    <scope>NUCLEOTIDE SEQUENCE</scope>
    <source>
        <strain evidence="4">Expedition CK06-06</strain>
    </source>
</reference>
<sequence length="210" mass="23678">KPYPRLKENGDPITEGNLLMRDAYWVPYKLTNDGGVDPIFRGLATVVAEEFDGKVIDDLRNFLFGKPGDGGLDLTALNIQRGRDHGLADYNTTRKAYGLAPVKSFSEVVSDPSVVAKLVKLYGTPDKADLYVVLQVEDHVPKSMLGPTTMAILGEQANRMRAGDRFWYQRRLPKKLLRYVENVRLSDVILRNTQIGWIQEKVMEAHSRNC</sequence>
<dbReference type="PANTHER" id="PTHR11475">
    <property type="entry name" value="OXIDASE/PEROXIDASE"/>
    <property type="match status" value="1"/>
</dbReference>
<keyword evidence="3" id="KW-0325">Glycoprotein</keyword>
<evidence type="ECO:0000313" key="4">
    <source>
        <dbReference type="EMBL" id="GAG84478.1"/>
    </source>
</evidence>
<comment type="caution">
    <text evidence="4">The sequence shown here is derived from an EMBL/GenBank/DDBJ whole genome shotgun (WGS) entry which is preliminary data.</text>
</comment>
<dbReference type="Pfam" id="PF03098">
    <property type="entry name" value="An_peroxidase"/>
    <property type="match status" value="1"/>
</dbReference>
<dbReference type="Gene3D" id="1.10.640.10">
    <property type="entry name" value="Haem peroxidase domain superfamily, animal type"/>
    <property type="match status" value="1"/>
</dbReference>
<dbReference type="EMBL" id="BART01011392">
    <property type="protein sequence ID" value="GAG84478.1"/>
    <property type="molecule type" value="Genomic_DNA"/>
</dbReference>
<comment type="subcellular location">
    <subcellularLocation>
        <location evidence="1">Secreted</location>
    </subcellularLocation>
</comment>
<proteinExistence type="predicted"/>
<dbReference type="AlphaFoldDB" id="X1BK90"/>
<dbReference type="InterPro" id="IPR037120">
    <property type="entry name" value="Haem_peroxidase_sf_animal"/>
</dbReference>
<dbReference type="PROSITE" id="PS50292">
    <property type="entry name" value="PEROXIDASE_3"/>
    <property type="match status" value="1"/>
</dbReference>
<dbReference type="GO" id="GO:0004601">
    <property type="term" value="F:peroxidase activity"/>
    <property type="evidence" value="ECO:0007669"/>
    <property type="project" value="InterPro"/>
</dbReference>
<protein>
    <submittedName>
        <fullName evidence="4">Uncharacterized protein</fullName>
    </submittedName>
</protein>
<name>X1BK90_9ZZZZ</name>
<dbReference type="InterPro" id="IPR019791">
    <property type="entry name" value="Haem_peroxidase_animal"/>
</dbReference>
<dbReference type="SUPFAM" id="SSF48113">
    <property type="entry name" value="Heme-dependent peroxidases"/>
    <property type="match status" value="1"/>
</dbReference>
<dbReference type="GO" id="GO:0006979">
    <property type="term" value="P:response to oxidative stress"/>
    <property type="evidence" value="ECO:0007669"/>
    <property type="project" value="InterPro"/>
</dbReference>
<evidence type="ECO:0000256" key="2">
    <source>
        <dbReference type="ARBA" id="ARBA00022525"/>
    </source>
</evidence>
<feature type="non-terminal residue" evidence="4">
    <location>
        <position position="1"/>
    </location>
</feature>
<dbReference type="InterPro" id="IPR010255">
    <property type="entry name" value="Haem_peroxidase_sf"/>
</dbReference>
<dbReference type="PANTHER" id="PTHR11475:SF4">
    <property type="entry name" value="CHORION PEROXIDASE"/>
    <property type="match status" value="1"/>
</dbReference>
<keyword evidence="2" id="KW-0964">Secreted</keyword>
<accession>X1BK90</accession>
<gene>
    <name evidence="4" type="ORF">S01H4_24292</name>
</gene>
<organism evidence="4">
    <name type="scientific">marine sediment metagenome</name>
    <dbReference type="NCBI Taxonomy" id="412755"/>
    <lineage>
        <taxon>unclassified sequences</taxon>
        <taxon>metagenomes</taxon>
        <taxon>ecological metagenomes</taxon>
    </lineage>
</organism>